<keyword evidence="2" id="KW-1185">Reference proteome</keyword>
<evidence type="ECO:0000313" key="2">
    <source>
        <dbReference type="Proteomes" id="UP000593568"/>
    </source>
</evidence>
<evidence type="ECO:0008006" key="3">
    <source>
        <dbReference type="Google" id="ProtNLM"/>
    </source>
</evidence>
<comment type="caution">
    <text evidence="1">The sequence shown here is derived from an EMBL/GenBank/DDBJ whole genome shotgun (WGS) entry which is preliminary data.</text>
</comment>
<gene>
    <name evidence="1" type="ORF">Gotri_027102</name>
</gene>
<organism evidence="1 2">
    <name type="scientific">Gossypium trilobum</name>
    <dbReference type="NCBI Taxonomy" id="34281"/>
    <lineage>
        <taxon>Eukaryota</taxon>
        <taxon>Viridiplantae</taxon>
        <taxon>Streptophyta</taxon>
        <taxon>Embryophyta</taxon>
        <taxon>Tracheophyta</taxon>
        <taxon>Spermatophyta</taxon>
        <taxon>Magnoliopsida</taxon>
        <taxon>eudicotyledons</taxon>
        <taxon>Gunneridae</taxon>
        <taxon>Pentapetalae</taxon>
        <taxon>rosids</taxon>
        <taxon>malvids</taxon>
        <taxon>Malvales</taxon>
        <taxon>Malvaceae</taxon>
        <taxon>Malvoideae</taxon>
        <taxon>Gossypium</taxon>
    </lineage>
</organism>
<dbReference type="Proteomes" id="UP000593568">
    <property type="component" value="Unassembled WGS sequence"/>
</dbReference>
<dbReference type="EMBL" id="JABEZW010227823">
    <property type="protein sequence ID" value="MBA0788463.1"/>
    <property type="molecule type" value="Genomic_DNA"/>
</dbReference>
<dbReference type="InterPro" id="IPR026749">
    <property type="entry name" value="Tmem135"/>
</dbReference>
<accession>A0A7J9FT44</accession>
<dbReference type="PANTHER" id="PTHR12459">
    <property type="entry name" value="TRANSMEMBRANE PROTEIN 135-RELATED"/>
    <property type="match status" value="1"/>
</dbReference>
<proteinExistence type="predicted"/>
<sequence>MSPSGDGAINGGCCCSCSTGENGGYDGATNFGISASHDETCMHCPRSEPSSCSSSELGFDSVLLTDSERLRRIFVASAKGFSIGAGLQGGLAIFSILARLRRKKPKKVEAFSDKEAISMAIKETLRYGIFLGTFAGPSMLLTGSNTRHTSLAIYILMQAAVLASRCGIKSKRFGKFCKPLTWKHGDIFLMCLSTSEILSSYILKQDCLPPSYKSFLNQHGGKDIVILQGVKELASGLPFTTLEAIEKIYKATGVDVKLDPNMKIPCSFPAGLSVAIEKKSRRMEISLYCLARAIESFFTWMADIGYLPRSKNLKRPDVMIFSLSTAIIMHCYAQERELFNSKYLNVLDWIFGLPPPPCENPSLQKQKSSLR</sequence>
<dbReference type="AlphaFoldDB" id="A0A7J9FT44"/>
<reference evidence="1 2" key="1">
    <citation type="journal article" date="2019" name="Genome Biol. Evol.">
        <title>Insights into the evolution of the New World diploid cottons (Gossypium, subgenus Houzingenia) based on genome sequencing.</title>
        <authorList>
            <person name="Grover C.E."/>
            <person name="Arick M.A. 2nd"/>
            <person name="Thrash A."/>
            <person name="Conover J.L."/>
            <person name="Sanders W.S."/>
            <person name="Peterson D.G."/>
            <person name="Frelichowski J.E."/>
            <person name="Scheffler J.A."/>
            <person name="Scheffler B.E."/>
            <person name="Wendel J.F."/>
        </authorList>
    </citation>
    <scope>NUCLEOTIDE SEQUENCE [LARGE SCALE GENOMIC DNA]</scope>
    <source>
        <strain evidence="1">8</strain>
        <tissue evidence="1">Leaf</tissue>
    </source>
</reference>
<dbReference type="PANTHER" id="PTHR12459:SF15">
    <property type="entry name" value="TRANSMEMBRANE PROTEIN 135"/>
    <property type="match status" value="1"/>
</dbReference>
<name>A0A7J9FT44_9ROSI</name>
<protein>
    <recommendedName>
        <fullName evidence="3">Transmembrane protein 135 N-terminal domain-containing protein</fullName>
    </recommendedName>
</protein>
<evidence type="ECO:0000313" key="1">
    <source>
        <dbReference type="EMBL" id="MBA0788463.1"/>
    </source>
</evidence>